<dbReference type="AlphaFoldDB" id="A0A2P4PDC2"/>
<name>A0A2P4PDC2_RHIID</name>
<reference evidence="2 3" key="1">
    <citation type="journal article" date="2013" name="Proc. Natl. Acad. Sci. U.S.A.">
        <title>Genome of an arbuscular mycorrhizal fungus provides insight into the oldest plant symbiosis.</title>
        <authorList>
            <person name="Tisserant E."/>
            <person name="Malbreil M."/>
            <person name="Kuo A."/>
            <person name="Kohler A."/>
            <person name="Symeonidi A."/>
            <person name="Balestrini R."/>
            <person name="Charron P."/>
            <person name="Duensing N."/>
            <person name="Frei Dit Frey N."/>
            <person name="Gianinazzi-Pearson V."/>
            <person name="Gilbert L.B."/>
            <person name="Handa Y."/>
            <person name="Herr J.R."/>
            <person name="Hijri M."/>
            <person name="Koul R."/>
            <person name="Kawaguchi M."/>
            <person name="Krajinski F."/>
            <person name="Lammers P.J."/>
            <person name="Masclaux F.G."/>
            <person name="Murat C."/>
            <person name="Morin E."/>
            <person name="Ndikumana S."/>
            <person name="Pagni M."/>
            <person name="Petitpierre D."/>
            <person name="Requena N."/>
            <person name="Rosikiewicz P."/>
            <person name="Riley R."/>
            <person name="Saito K."/>
            <person name="San Clemente H."/>
            <person name="Shapiro H."/>
            <person name="van Tuinen D."/>
            <person name="Becard G."/>
            <person name="Bonfante P."/>
            <person name="Paszkowski U."/>
            <person name="Shachar-Hill Y.Y."/>
            <person name="Tuskan G.A."/>
            <person name="Young P.W."/>
            <person name="Sanders I.R."/>
            <person name="Henrissat B."/>
            <person name="Rensing S.A."/>
            <person name="Grigoriev I.V."/>
            <person name="Corradi N."/>
            <person name="Roux C."/>
            <person name="Martin F."/>
        </authorList>
    </citation>
    <scope>NUCLEOTIDE SEQUENCE [LARGE SCALE GENOMIC DNA]</scope>
    <source>
        <strain evidence="2 3">DAOM 197198</strain>
    </source>
</reference>
<protein>
    <submittedName>
        <fullName evidence="2">Uncharacterized protein</fullName>
    </submittedName>
</protein>
<reference evidence="2 3" key="2">
    <citation type="journal article" date="2018" name="New Phytol.">
        <title>High intraspecific genome diversity in the model arbuscular mycorrhizal symbiont Rhizophagus irregularis.</title>
        <authorList>
            <person name="Chen E.C.H."/>
            <person name="Morin E."/>
            <person name="Beaudet D."/>
            <person name="Noel J."/>
            <person name="Yildirir G."/>
            <person name="Ndikumana S."/>
            <person name="Charron P."/>
            <person name="St-Onge C."/>
            <person name="Giorgi J."/>
            <person name="Kruger M."/>
            <person name="Marton T."/>
            <person name="Ropars J."/>
            <person name="Grigoriev I.V."/>
            <person name="Hainaut M."/>
            <person name="Henrissat B."/>
            <person name="Roux C."/>
            <person name="Martin F."/>
            <person name="Corradi N."/>
        </authorList>
    </citation>
    <scope>NUCLEOTIDE SEQUENCE [LARGE SCALE GENOMIC DNA]</scope>
    <source>
        <strain evidence="2 3">DAOM 197198</strain>
    </source>
</reference>
<keyword evidence="1" id="KW-0472">Membrane</keyword>
<accession>A0A2P4PDC2</accession>
<evidence type="ECO:0000256" key="1">
    <source>
        <dbReference type="SAM" id="Phobius"/>
    </source>
</evidence>
<dbReference type="Proteomes" id="UP000018888">
    <property type="component" value="Unassembled WGS sequence"/>
</dbReference>
<proteinExistence type="predicted"/>
<sequence length="63" mass="7700">MIIYTIYSLYFIILHYTFIILSLYYILHYTIYFKFILSNSTNFIIHSLKVQTILDKSRLNKLN</sequence>
<comment type="caution">
    <text evidence="2">The sequence shown here is derived from an EMBL/GenBank/DDBJ whole genome shotgun (WGS) entry which is preliminary data.</text>
</comment>
<evidence type="ECO:0000313" key="3">
    <source>
        <dbReference type="Proteomes" id="UP000018888"/>
    </source>
</evidence>
<feature type="transmembrane region" description="Helical" evidence="1">
    <location>
        <begin position="6"/>
        <end position="27"/>
    </location>
</feature>
<dbReference type="EMBL" id="AUPC02000268">
    <property type="protein sequence ID" value="POG63383.1"/>
    <property type="molecule type" value="Genomic_DNA"/>
</dbReference>
<keyword evidence="3" id="KW-1185">Reference proteome</keyword>
<organism evidence="2 3">
    <name type="scientific">Rhizophagus irregularis (strain DAOM 181602 / DAOM 197198 / MUCL 43194)</name>
    <name type="common">Arbuscular mycorrhizal fungus</name>
    <name type="synonym">Glomus intraradices</name>
    <dbReference type="NCBI Taxonomy" id="747089"/>
    <lineage>
        <taxon>Eukaryota</taxon>
        <taxon>Fungi</taxon>
        <taxon>Fungi incertae sedis</taxon>
        <taxon>Mucoromycota</taxon>
        <taxon>Glomeromycotina</taxon>
        <taxon>Glomeromycetes</taxon>
        <taxon>Glomerales</taxon>
        <taxon>Glomeraceae</taxon>
        <taxon>Rhizophagus</taxon>
    </lineage>
</organism>
<keyword evidence="1" id="KW-1133">Transmembrane helix</keyword>
<evidence type="ECO:0000313" key="2">
    <source>
        <dbReference type="EMBL" id="POG63383.1"/>
    </source>
</evidence>
<gene>
    <name evidence="2" type="ORF">GLOIN_2v553318</name>
</gene>
<keyword evidence="1" id="KW-0812">Transmembrane</keyword>